<evidence type="ECO:0000259" key="1">
    <source>
        <dbReference type="PROSITE" id="PS50801"/>
    </source>
</evidence>
<accession>A0A8J3YDB3</accession>
<dbReference type="SUPFAM" id="SSF52091">
    <property type="entry name" value="SpoIIaa-like"/>
    <property type="match status" value="1"/>
</dbReference>
<dbReference type="Proteomes" id="UP000652013">
    <property type="component" value="Unassembled WGS sequence"/>
</dbReference>
<keyword evidence="3" id="KW-1185">Reference proteome</keyword>
<dbReference type="EMBL" id="BOOY01000037">
    <property type="protein sequence ID" value="GIJ05989.1"/>
    <property type="molecule type" value="Genomic_DNA"/>
</dbReference>
<dbReference type="InterPro" id="IPR002645">
    <property type="entry name" value="STAS_dom"/>
</dbReference>
<dbReference type="CDD" id="cd07043">
    <property type="entry name" value="STAS_anti-anti-sigma_factors"/>
    <property type="match status" value="1"/>
</dbReference>
<dbReference type="PROSITE" id="PS50801">
    <property type="entry name" value="STAS"/>
    <property type="match status" value="1"/>
</dbReference>
<protein>
    <recommendedName>
        <fullName evidence="1">STAS domain-containing protein</fullName>
    </recommendedName>
</protein>
<reference evidence="2" key="1">
    <citation type="submission" date="2021-01" db="EMBL/GenBank/DDBJ databases">
        <title>Whole genome shotgun sequence of Spirilliplanes yamanashiensis NBRC 15828.</title>
        <authorList>
            <person name="Komaki H."/>
            <person name="Tamura T."/>
        </authorList>
    </citation>
    <scope>NUCLEOTIDE SEQUENCE</scope>
    <source>
        <strain evidence="2">NBRC 15828</strain>
    </source>
</reference>
<dbReference type="Pfam" id="PF01740">
    <property type="entry name" value="STAS"/>
    <property type="match status" value="1"/>
</dbReference>
<feature type="domain" description="STAS" evidence="1">
    <location>
        <begin position="3"/>
        <end position="113"/>
    </location>
</feature>
<proteinExistence type="predicted"/>
<gene>
    <name evidence="2" type="ORF">Sya03_53410</name>
</gene>
<dbReference type="RefSeq" id="WP_239107878.1">
    <property type="nucleotide sequence ID" value="NZ_BAAAGJ010000014.1"/>
</dbReference>
<organism evidence="2 3">
    <name type="scientific">Spirilliplanes yamanashiensis</name>
    <dbReference type="NCBI Taxonomy" id="42233"/>
    <lineage>
        <taxon>Bacteria</taxon>
        <taxon>Bacillati</taxon>
        <taxon>Actinomycetota</taxon>
        <taxon>Actinomycetes</taxon>
        <taxon>Micromonosporales</taxon>
        <taxon>Micromonosporaceae</taxon>
        <taxon>Spirilliplanes</taxon>
    </lineage>
</organism>
<evidence type="ECO:0000313" key="2">
    <source>
        <dbReference type="EMBL" id="GIJ05989.1"/>
    </source>
</evidence>
<sequence>MADSVTLARFGSVDVVRMVGEVDMSTVPGIERTVVPPLRSATAAVVDLTAVGFLDSAGVRLLDTLVGDLERREARVALVVPPVGEVRMALQLCAFREDLLQPDLTAARAAVAG</sequence>
<dbReference type="Gene3D" id="3.30.750.24">
    <property type="entry name" value="STAS domain"/>
    <property type="match status" value="1"/>
</dbReference>
<dbReference type="AlphaFoldDB" id="A0A8J3YDB3"/>
<comment type="caution">
    <text evidence="2">The sequence shown here is derived from an EMBL/GenBank/DDBJ whole genome shotgun (WGS) entry which is preliminary data.</text>
</comment>
<name>A0A8J3YDB3_9ACTN</name>
<dbReference type="InterPro" id="IPR036513">
    <property type="entry name" value="STAS_dom_sf"/>
</dbReference>
<evidence type="ECO:0000313" key="3">
    <source>
        <dbReference type="Proteomes" id="UP000652013"/>
    </source>
</evidence>